<protein>
    <recommendedName>
        <fullName evidence="5">CENP-V/GFA domain-containing protein</fullName>
    </recommendedName>
</protein>
<gene>
    <name evidence="6" type="ORF">INT43_001056</name>
</gene>
<dbReference type="PANTHER" id="PTHR33337:SF44">
    <property type="entry name" value="DUF636 DOMAIN PROTEIN (AFU_ORTHOLOGUE AFUA_1G09754)"/>
    <property type="match status" value="1"/>
</dbReference>
<keyword evidence="2" id="KW-0479">Metal-binding</keyword>
<evidence type="ECO:0000256" key="3">
    <source>
        <dbReference type="ARBA" id="ARBA00022833"/>
    </source>
</evidence>
<comment type="caution">
    <text evidence="6">The sequence shown here is derived from an EMBL/GenBank/DDBJ whole genome shotgun (WGS) entry which is preliminary data.</text>
</comment>
<dbReference type="AlphaFoldDB" id="A0A8H7PJS1"/>
<evidence type="ECO:0000256" key="4">
    <source>
        <dbReference type="ARBA" id="ARBA00023239"/>
    </source>
</evidence>
<evidence type="ECO:0000313" key="7">
    <source>
        <dbReference type="Proteomes" id="UP000654370"/>
    </source>
</evidence>
<dbReference type="Gene3D" id="3.90.1590.10">
    <property type="entry name" value="glutathione-dependent formaldehyde- activating enzyme (gfa)"/>
    <property type="match status" value="1"/>
</dbReference>
<dbReference type="OrthoDB" id="406544at2759"/>
<keyword evidence="4" id="KW-0456">Lyase</keyword>
<evidence type="ECO:0000256" key="2">
    <source>
        <dbReference type="ARBA" id="ARBA00022723"/>
    </source>
</evidence>
<evidence type="ECO:0000256" key="1">
    <source>
        <dbReference type="ARBA" id="ARBA00005495"/>
    </source>
</evidence>
<reference evidence="6" key="1">
    <citation type="submission" date="2020-12" db="EMBL/GenBank/DDBJ databases">
        <title>Metabolic potential, ecology and presence of endohyphal bacteria is reflected in genomic diversity of Mucoromycotina.</title>
        <authorList>
            <person name="Muszewska A."/>
            <person name="Okrasinska A."/>
            <person name="Steczkiewicz K."/>
            <person name="Drgas O."/>
            <person name="Orlowska M."/>
            <person name="Perlinska-Lenart U."/>
            <person name="Aleksandrzak-Piekarczyk T."/>
            <person name="Szatraj K."/>
            <person name="Zielenkiewicz U."/>
            <person name="Pilsyk S."/>
            <person name="Malc E."/>
            <person name="Mieczkowski P."/>
            <person name="Kruszewska J.S."/>
            <person name="Biernat P."/>
            <person name="Pawlowska J."/>
        </authorList>
    </citation>
    <scope>NUCLEOTIDE SEQUENCE</scope>
    <source>
        <strain evidence="6">WA0000067209</strain>
    </source>
</reference>
<dbReference type="Proteomes" id="UP000654370">
    <property type="component" value="Unassembled WGS sequence"/>
</dbReference>
<feature type="domain" description="CENP-V/GFA" evidence="5">
    <location>
        <begin position="3"/>
        <end position="137"/>
    </location>
</feature>
<organism evidence="6 7">
    <name type="scientific">Mortierella isabellina</name>
    <name type="common">Filamentous fungus</name>
    <name type="synonym">Umbelopsis isabellina</name>
    <dbReference type="NCBI Taxonomy" id="91625"/>
    <lineage>
        <taxon>Eukaryota</taxon>
        <taxon>Fungi</taxon>
        <taxon>Fungi incertae sedis</taxon>
        <taxon>Mucoromycota</taxon>
        <taxon>Mucoromycotina</taxon>
        <taxon>Umbelopsidomycetes</taxon>
        <taxon>Umbelopsidales</taxon>
        <taxon>Umbelopsidaceae</taxon>
        <taxon>Umbelopsis</taxon>
    </lineage>
</organism>
<keyword evidence="3" id="KW-0862">Zinc</keyword>
<comment type="similarity">
    <text evidence="1">Belongs to the Gfa family.</text>
</comment>
<sequence length="170" mass="19568">MDLHGSCHCGKTSFDVVSETPAPFMHCYCSICRKCQGGGGYAVNIMGIYETLKLHGEKYMKTYQAIIDKSVPKKDQKLCGNVRYFCGECGSHLFAYSKEWPENVYPYASAIDTPLPEPKPEDIYRLMLNKDSKCNWATTPKIDNKRNFEVYPDCSLEEWHKARNQFIERK</sequence>
<dbReference type="Pfam" id="PF04828">
    <property type="entry name" value="GFA"/>
    <property type="match status" value="1"/>
</dbReference>
<dbReference type="InterPro" id="IPR006913">
    <property type="entry name" value="CENP-V/GFA"/>
</dbReference>
<accession>A0A8H7PJS1</accession>
<dbReference type="EMBL" id="JAEPQZ010000011">
    <property type="protein sequence ID" value="KAG2175409.1"/>
    <property type="molecule type" value="Genomic_DNA"/>
</dbReference>
<evidence type="ECO:0000313" key="6">
    <source>
        <dbReference type="EMBL" id="KAG2175409.1"/>
    </source>
</evidence>
<dbReference type="InterPro" id="IPR011057">
    <property type="entry name" value="Mss4-like_sf"/>
</dbReference>
<keyword evidence="7" id="KW-1185">Reference proteome</keyword>
<dbReference type="SUPFAM" id="SSF51316">
    <property type="entry name" value="Mss4-like"/>
    <property type="match status" value="1"/>
</dbReference>
<dbReference type="PROSITE" id="PS51891">
    <property type="entry name" value="CENP_V_GFA"/>
    <property type="match status" value="1"/>
</dbReference>
<name>A0A8H7PJS1_MORIS</name>
<evidence type="ECO:0000259" key="5">
    <source>
        <dbReference type="PROSITE" id="PS51891"/>
    </source>
</evidence>
<proteinExistence type="inferred from homology"/>
<dbReference type="GO" id="GO:0046872">
    <property type="term" value="F:metal ion binding"/>
    <property type="evidence" value="ECO:0007669"/>
    <property type="project" value="UniProtKB-KW"/>
</dbReference>
<dbReference type="PANTHER" id="PTHR33337">
    <property type="entry name" value="GFA DOMAIN-CONTAINING PROTEIN"/>
    <property type="match status" value="1"/>
</dbReference>
<dbReference type="GO" id="GO:0016846">
    <property type="term" value="F:carbon-sulfur lyase activity"/>
    <property type="evidence" value="ECO:0007669"/>
    <property type="project" value="InterPro"/>
</dbReference>